<accession>A0A1Y4N2N4</accession>
<keyword evidence="2" id="KW-0969">Cilium</keyword>
<evidence type="ECO:0000313" key="2">
    <source>
        <dbReference type="EMBL" id="RGE70191.1"/>
    </source>
</evidence>
<dbReference type="EMBL" id="NFKP01000004">
    <property type="protein sequence ID" value="OUP70379.1"/>
    <property type="molecule type" value="Genomic_DNA"/>
</dbReference>
<reference evidence="3" key="1">
    <citation type="submission" date="2017-04" db="EMBL/GenBank/DDBJ databases">
        <title>Function of individual gut microbiota members based on whole genome sequencing of pure cultures obtained from chicken caecum.</title>
        <authorList>
            <person name="Medvecky M."/>
            <person name="Cejkova D."/>
            <person name="Polansky O."/>
            <person name="Karasova D."/>
            <person name="Kubasova T."/>
            <person name="Cizek A."/>
            <person name="Rychlik I."/>
        </authorList>
    </citation>
    <scope>NUCLEOTIDE SEQUENCE [LARGE SCALE GENOMIC DNA]</scope>
    <source>
        <strain evidence="3">An175</strain>
    </source>
</reference>
<reference evidence="1" key="2">
    <citation type="journal article" date="2018" name="BMC Genomics">
        <title>Whole genome sequencing and function prediction of 133 gut anaerobes isolated from chicken caecum in pure cultures.</title>
        <authorList>
            <person name="Medvecky M."/>
            <person name="Cejkova D."/>
            <person name="Polansky O."/>
            <person name="Karasova D."/>
            <person name="Kubasova T."/>
            <person name="Cizek A."/>
            <person name="Rychlik I."/>
        </authorList>
    </citation>
    <scope>NUCLEOTIDE SEQUENCE</scope>
    <source>
        <strain evidence="1">An175</strain>
    </source>
</reference>
<evidence type="ECO:0000313" key="3">
    <source>
        <dbReference type="Proteomes" id="UP000196386"/>
    </source>
</evidence>
<reference evidence="2 4" key="3">
    <citation type="submission" date="2018-08" db="EMBL/GenBank/DDBJ databases">
        <title>A genome reference for cultivated species of the human gut microbiota.</title>
        <authorList>
            <person name="Zou Y."/>
            <person name="Xue W."/>
            <person name="Luo G."/>
        </authorList>
    </citation>
    <scope>NUCLEOTIDE SEQUENCE [LARGE SCALE GENOMIC DNA]</scope>
    <source>
        <strain evidence="2 4">TF05-12AC</strain>
    </source>
</reference>
<dbReference type="EMBL" id="QVME01000001">
    <property type="protein sequence ID" value="RGE70191.1"/>
    <property type="molecule type" value="Genomic_DNA"/>
</dbReference>
<dbReference type="OrthoDB" id="165650at2"/>
<dbReference type="AlphaFoldDB" id="A0A1Y4N2N4"/>
<name>A0A1Y4N2N4_9FIRM</name>
<dbReference type="NCBIfam" id="TIGR02530">
    <property type="entry name" value="flg_new"/>
    <property type="match status" value="1"/>
</dbReference>
<protein>
    <submittedName>
        <fullName evidence="2">Flagellar protein</fullName>
    </submittedName>
</protein>
<organism evidence="1 3">
    <name type="scientific">Anaerotruncus colihominis</name>
    <dbReference type="NCBI Taxonomy" id="169435"/>
    <lineage>
        <taxon>Bacteria</taxon>
        <taxon>Bacillati</taxon>
        <taxon>Bacillota</taxon>
        <taxon>Clostridia</taxon>
        <taxon>Eubacteriales</taxon>
        <taxon>Oscillospiraceae</taxon>
        <taxon>Anaerotruncus</taxon>
    </lineage>
</organism>
<dbReference type="Pfam" id="PF12611">
    <property type="entry name" value="Flagellar_put"/>
    <property type="match status" value="1"/>
</dbReference>
<dbReference type="InterPro" id="IPR013367">
    <property type="entry name" value="Flagellar_put"/>
</dbReference>
<evidence type="ECO:0000313" key="4">
    <source>
        <dbReference type="Proteomes" id="UP000260828"/>
    </source>
</evidence>
<dbReference type="Proteomes" id="UP000260828">
    <property type="component" value="Unassembled WGS sequence"/>
</dbReference>
<evidence type="ECO:0000313" key="1">
    <source>
        <dbReference type="EMBL" id="OUP70379.1"/>
    </source>
</evidence>
<dbReference type="RefSeq" id="WP_055244497.1">
    <property type="nucleotide sequence ID" value="NZ_JBDMOL010000091.1"/>
</dbReference>
<gene>
    <name evidence="1" type="ORF">B5F11_05065</name>
    <name evidence="2" type="ORF">DXC40_03840</name>
</gene>
<sequence>MMDSYLMQSRLYMPVVTGTPAVRPASPQKEQAPQSQESFKKILDEQVAKTSNLSFSKHAAARVQERSITLSQDSLARLDEGVRIAREKGMDDTLIIVDSTAFIVSVKNGTVITTLGGNDLRGSAITNINGTVIV</sequence>
<comment type="caution">
    <text evidence="1">The sequence shown here is derived from an EMBL/GenBank/DDBJ whole genome shotgun (WGS) entry which is preliminary data.</text>
</comment>
<dbReference type="Proteomes" id="UP000196386">
    <property type="component" value="Unassembled WGS sequence"/>
</dbReference>
<keyword evidence="2" id="KW-0282">Flagellum</keyword>
<proteinExistence type="predicted"/>
<keyword evidence="2" id="KW-0966">Cell projection</keyword>